<dbReference type="GO" id="GO:0005829">
    <property type="term" value="C:cytosol"/>
    <property type="evidence" value="ECO:0007669"/>
    <property type="project" value="TreeGrafter"/>
</dbReference>
<proteinExistence type="predicted"/>
<keyword evidence="5" id="KW-0413">Isomerase</keyword>
<keyword evidence="2" id="KW-0378">Hydrolase</keyword>
<keyword evidence="1" id="KW-0547">Nucleotide-binding</keyword>
<dbReference type="GO" id="GO:0003677">
    <property type="term" value="F:DNA binding"/>
    <property type="evidence" value="ECO:0007669"/>
    <property type="project" value="InterPro"/>
</dbReference>
<evidence type="ECO:0000256" key="3">
    <source>
        <dbReference type="ARBA" id="ARBA00022806"/>
    </source>
</evidence>
<organism evidence="11">
    <name type="scientific">marine metagenome</name>
    <dbReference type="NCBI Taxonomy" id="408172"/>
    <lineage>
        <taxon>unclassified sequences</taxon>
        <taxon>metagenomes</taxon>
        <taxon>ecological metagenomes</taxon>
    </lineage>
</organism>
<sequence>MKPNYEIYNASAGSGKTFALASKYLARCLGSNENDFYRRILALTFTNKTSEEMKTRILSSLKEFSKTESIQNPPEIFKSVKEELNISFKEIQIRAKKRLQHLLHNYSFFQVSTLDSFSHNLIRSFARELKIGSDFELILDPEAIINESIDRLLESVGENKTITEALVGFANIKVAEGKSWDISYDLKELSQLITNENHYHKIKELETKTVKDFLLEKKEILKSQKKLETEVIKEVNLCQERINATGTELGFSRNSFPGFLIKLKNKEFQNNNLASIKKLFQKDAIITKKSASSNQEILSELMPKLVVSFNKIEQKLYKWQILKAFSNSIVPLSLLTQIKRISKEIQKEKSEILISEFNQIINEEIKGQPAPYIYEKTGNRFKHYLIDEFQDTSMLQWSNLTPLISHALESGESEKDQGSLLLVGDPKQSLYRWRGADPNKFISLLNEENPFTIPKSIKNLPKNYRSCNEIVSFNNKFFEYVSKQFEFKENAQIYSSGAKQELNEKKGGYVSVEFIKNSGKNKSFSEQHFLIKTLKTISENIYRGFMYLDQCVLVRNNKQQALIVDFLIKHKIPVISSESLLLKNSSAVNVLIELVRLRIDPKNLKSRKVIIQYFIQDKAPKDVFKFFEKSLCLSIEEFFKDFLQLSFQEFVQAQIYDAISKVNRSLQLDQREDAHVHFFMEELFVFFLPGNRREDDFLLFWETNMEKLAVVTNEEINAVQVLTIHKAKGLEFPIVIYPFADSKSHVSNSQKVWLPWNVNKQNTDLL</sequence>
<evidence type="ECO:0000313" key="11">
    <source>
        <dbReference type="EMBL" id="SVA13432.1"/>
    </source>
</evidence>
<protein>
    <recommendedName>
        <fullName evidence="7">DNA 3'-5' helicase</fullName>
        <ecNumber evidence="7">5.6.2.4</ecNumber>
    </recommendedName>
</protein>
<dbReference type="EMBL" id="UINC01004318">
    <property type="protein sequence ID" value="SVA13432.1"/>
    <property type="molecule type" value="Genomic_DNA"/>
</dbReference>
<dbReference type="PROSITE" id="PS51217">
    <property type="entry name" value="UVRD_HELICASE_CTER"/>
    <property type="match status" value="1"/>
</dbReference>
<dbReference type="InterPro" id="IPR027417">
    <property type="entry name" value="P-loop_NTPase"/>
</dbReference>
<evidence type="ECO:0000256" key="8">
    <source>
        <dbReference type="ARBA" id="ARBA00048988"/>
    </source>
</evidence>
<comment type="catalytic activity">
    <reaction evidence="8">
        <text>ATP + H2O = ADP + phosphate + H(+)</text>
        <dbReference type="Rhea" id="RHEA:13065"/>
        <dbReference type="ChEBI" id="CHEBI:15377"/>
        <dbReference type="ChEBI" id="CHEBI:15378"/>
        <dbReference type="ChEBI" id="CHEBI:30616"/>
        <dbReference type="ChEBI" id="CHEBI:43474"/>
        <dbReference type="ChEBI" id="CHEBI:456216"/>
        <dbReference type="EC" id="5.6.2.4"/>
    </reaction>
</comment>
<accession>A0A381TBB0</accession>
<dbReference type="GO" id="GO:0043138">
    <property type="term" value="F:3'-5' DNA helicase activity"/>
    <property type="evidence" value="ECO:0007669"/>
    <property type="project" value="UniProtKB-EC"/>
</dbReference>
<dbReference type="InterPro" id="IPR014017">
    <property type="entry name" value="DNA_helicase_UvrD-like_C"/>
</dbReference>
<feature type="domain" description="UvrD-like helicase ATP-binding" evidence="9">
    <location>
        <begin position="1"/>
        <end position="467"/>
    </location>
</feature>
<dbReference type="Gene3D" id="3.40.50.300">
    <property type="entry name" value="P-loop containing nucleotide triphosphate hydrolases"/>
    <property type="match status" value="3"/>
</dbReference>
<dbReference type="PROSITE" id="PS51198">
    <property type="entry name" value="UVRD_HELICASE_ATP_BIND"/>
    <property type="match status" value="1"/>
</dbReference>
<dbReference type="PANTHER" id="PTHR11070">
    <property type="entry name" value="UVRD / RECB / PCRA DNA HELICASE FAMILY MEMBER"/>
    <property type="match status" value="1"/>
</dbReference>
<dbReference type="PANTHER" id="PTHR11070:SF67">
    <property type="entry name" value="DNA 3'-5' HELICASE"/>
    <property type="match status" value="1"/>
</dbReference>
<gene>
    <name evidence="11" type="ORF">METZ01_LOCUS66286</name>
</gene>
<dbReference type="InterPro" id="IPR000212">
    <property type="entry name" value="DNA_helicase_UvrD/REP"/>
</dbReference>
<dbReference type="SUPFAM" id="SSF52540">
    <property type="entry name" value="P-loop containing nucleoside triphosphate hydrolases"/>
    <property type="match status" value="1"/>
</dbReference>
<feature type="domain" description="UvrD-like helicase C-terminal" evidence="10">
    <location>
        <begin position="468"/>
        <end position="729"/>
    </location>
</feature>
<dbReference type="GO" id="GO:0016787">
    <property type="term" value="F:hydrolase activity"/>
    <property type="evidence" value="ECO:0007669"/>
    <property type="project" value="UniProtKB-KW"/>
</dbReference>
<dbReference type="EC" id="5.6.2.4" evidence="7"/>
<dbReference type="GO" id="GO:0005524">
    <property type="term" value="F:ATP binding"/>
    <property type="evidence" value="ECO:0007669"/>
    <property type="project" value="UniProtKB-KW"/>
</dbReference>
<evidence type="ECO:0000259" key="10">
    <source>
        <dbReference type="PROSITE" id="PS51217"/>
    </source>
</evidence>
<evidence type="ECO:0000256" key="4">
    <source>
        <dbReference type="ARBA" id="ARBA00022840"/>
    </source>
</evidence>
<keyword evidence="4" id="KW-0067">ATP-binding</keyword>
<evidence type="ECO:0000256" key="6">
    <source>
        <dbReference type="ARBA" id="ARBA00034617"/>
    </source>
</evidence>
<evidence type="ECO:0000259" key="9">
    <source>
        <dbReference type="PROSITE" id="PS51198"/>
    </source>
</evidence>
<evidence type="ECO:0000256" key="5">
    <source>
        <dbReference type="ARBA" id="ARBA00023235"/>
    </source>
</evidence>
<dbReference type="AlphaFoldDB" id="A0A381TBB0"/>
<dbReference type="GO" id="GO:0000725">
    <property type="term" value="P:recombinational repair"/>
    <property type="evidence" value="ECO:0007669"/>
    <property type="project" value="TreeGrafter"/>
</dbReference>
<evidence type="ECO:0000256" key="1">
    <source>
        <dbReference type="ARBA" id="ARBA00022741"/>
    </source>
</evidence>
<dbReference type="Pfam" id="PF00580">
    <property type="entry name" value="UvrD-helicase"/>
    <property type="match status" value="1"/>
</dbReference>
<dbReference type="InterPro" id="IPR014016">
    <property type="entry name" value="UvrD-like_ATP-bd"/>
</dbReference>
<keyword evidence="3" id="KW-0347">Helicase</keyword>
<reference evidence="11" key="1">
    <citation type="submission" date="2018-05" db="EMBL/GenBank/DDBJ databases">
        <authorList>
            <person name="Lanie J.A."/>
            <person name="Ng W.-L."/>
            <person name="Kazmierczak K.M."/>
            <person name="Andrzejewski T.M."/>
            <person name="Davidsen T.M."/>
            <person name="Wayne K.J."/>
            <person name="Tettelin H."/>
            <person name="Glass J.I."/>
            <person name="Rusch D."/>
            <person name="Podicherti R."/>
            <person name="Tsui H.-C.T."/>
            <person name="Winkler M.E."/>
        </authorList>
    </citation>
    <scope>NUCLEOTIDE SEQUENCE</scope>
</reference>
<dbReference type="Gene3D" id="1.10.3170.10">
    <property type="entry name" value="Recbcd, chain B, domain 2"/>
    <property type="match status" value="1"/>
</dbReference>
<comment type="catalytic activity">
    <reaction evidence="6">
        <text>Couples ATP hydrolysis with the unwinding of duplex DNA by translocating in the 3'-5' direction.</text>
        <dbReference type="EC" id="5.6.2.4"/>
    </reaction>
</comment>
<evidence type="ECO:0000256" key="7">
    <source>
        <dbReference type="ARBA" id="ARBA00034808"/>
    </source>
</evidence>
<feature type="non-terminal residue" evidence="11">
    <location>
        <position position="766"/>
    </location>
</feature>
<name>A0A381TBB0_9ZZZZ</name>
<evidence type="ECO:0000256" key="2">
    <source>
        <dbReference type="ARBA" id="ARBA00022801"/>
    </source>
</evidence>
<dbReference type="Pfam" id="PF13361">
    <property type="entry name" value="UvrD_C"/>
    <property type="match status" value="1"/>
</dbReference>